<protein>
    <recommendedName>
        <fullName evidence="5">Tryptophan 2-monooxygenase</fullName>
        <ecNumber evidence="4">1.13.12.3</ecNumber>
    </recommendedName>
</protein>
<dbReference type="EC" id="1.13.12.3" evidence="4"/>
<dbReference type="Proteomes" id="UP001596977">
    <property type="component" value="Unassembled WGS sequence"/>
</dbReference>
<dbReference type="Gene3D" id="1.10.405.10">
    <property type="entry name" value="Guanine Nucleotide Dissociation Inhibitor, domain 1"/>
    <property type="match status" value="1"/>
</dbReference>
<dbReference type="SUPFAM" id="SSF51905">
    <property type="entry name" value="FAD/NAD(P)-binding domain"/>
    <property type="match status" value="1"/>
</dbReference>
<dbReference type="InterPro" id="IPR006311">
    <property type="entry name" value="TAT_signal"/>
</dbReference>
<dbReference type="EMBL" id="JBHTJG010000001">
    <property type="protein sequence ID" value="MFD0945227.1"/>
    <property type="molecule type" value="Genomic_DNA"/>
</dbReference>
<evidence type="ECO:0000313" key="11">
    <source>
        <dbReference type="Proteomes" id="UP001596977"/>
    </source>
</evidence>
<dbReference type="PANTHER" id="PTHR10742">
    <property type="entry name" value="FLAVIN MONOAMINE OXIDASE"/>
    <property type="match status" value="1"/>
</dbReference>
<evidence type="ECO:0000256" key="1">
    <source>
        <dbReference type="ARBA" id="ARBA00001974"/>
    </source>
</evidence>
<sequence length="535" mass="57373">MPGPGKENRYTGMRAGDTLWKALAAARRSNLAAAGDRAPVPACPGATRRALLKAMLAAGAVAALPRPARAAAPGRVAIVGGGIAGLSALHHLRRNGIDACLYEGRRRTGGRILTQRPAEGPAFEAGAQLVNTDHDDMHALIARFGLKLIDRKEAPHRTLILANGTLIGEEALAEGLRPIAAQIGVHADWLDRDHANAARILDGMSIRGYLDRHSHLIAEPWIRRLLEESARTEYGVEPDRASAIELIFNLPTVNGERAEVLGGADERLVIEGGSSALIAAMTDRHAARIALGRQLRRIDRADKRGQGPLRLHFMDGSMAEADTLILALPAPVLRQIEYGVPIDREWQRFIAEMELGTNEKVQAAAGAMPWQGPMGTGGELWQADEQGYSQGWDGSVHLAGRVDPIWTWYLGGAQAAEPGAADELARRFAQASEHAIPGLIPAVAQGPWRRTGWRADPFSQGGYVNYPPGQLTRFGGLLWLESDDPGESQVARSGDIFFAGEHLSDAYPGYMNGAAQTGRLAAEAIAGRRLPPQSA</sequence>
<feature type="domain" description="Amine oxidase" evidence="9">
    <location>
        <begin position="83"/>
        <end position="525"/>
    </location>
</feature>
<dbReference type="InterPro" id="IPR050281">
    <property type="entry name" value="Flavin_monoamine_oxidase"/>
</dbReference>
<dbReference type="PRINTS" id="PR00757">
    <property type="entry name" value="AMINEOXDASEF"/>
</dbReference>
<evidence type="ECO:0000256" key="3">
    <source>
        <dbReference type="ARBA" id="ARBA00005833"/>
    </source>
</evidence>
<evidence type="ECO:0000256" key="6">
    <source>
        <dbReference type="ARBA" id="ARBA00023002"/>
    </source>
</evidence>
<evidence type="ECO:0000313" key="10">
    <source>
        <dbReference type="EMBL" id="MFD0945227.1"/>
    </source>
</evidence>
<dbReference type="PANTHER" id="PTHR10742:SF410">
    <property type="entry name" value="LYSINE-SPECIFIC HISTONE DEMETHYLASE 2"/>
    <property type="match status" value="1"/>
</dbReference>
<evidence type="ECO:0000256" key="5">
    <source>
        <dbReference type="ARBA" id="ARBA00017871"/>
    </source>
</evidence>
<keyword evidence="11" id="KW-1185">Reference proteome</keyword>
<keyword evidence="7" id="KW-0073">Auxin biosynthesis</keyword>
<dbReference type="PROSITE" id="PS51318">
    <property type="entry name" value="TAT"/>
    <property type="match status" value="1"/>
</dbReference>
<dbReference type="Pfam" id="PF01593">
    <property type="entry name" value="Amino_oxidase"/>
    <property type="match status" value="1"/>
</dbReference>
<comment type="similarity">
    <text evidence="3">Belongs to the tryptophan 2-monooxygenase family.</text>
</comment>
<comment type="catalytic activity">
    <reaction evidence="8">
        <text>L-tryptophan + O2 = indole-3-acetamide + CO2 + H2O</text>
        <dbReference type="Rhea" id="RHEA:16165"/>
        <dbReference type="ChEBI" id="CHEBI:15377"/>
        <dbReference type="ChEBI" id="CHEBI:15379"/>
        <dbReference type="ChEBI" id="CHEBI:16031"/>
        <dbReference type="ChEBI" id="CHEBI:16526"/>
        <dbReference type="ChEBI" id="CHEBI:57912"/>
        <dbReference type="EC" id="1.13.12.3"/>
    </reaction>
</comment>
<evidence type="ECO:0000259" key="9">
    <source>
        <dbReference type="Pfam" id="PF01593"/>
    </source>
</evidence>
<dbReference type="Gene3D" id="3.90.660.10">
    <property type="match status" value="1"/>
</dbReference>
<evidence type="ECO:0000256" key="2">
    <source>
        <dbReference type="ARBA" id="ARBA00004814"/>
    </source>
</evidence>
<dbReference type="InterPro" id="IPR001613">
    <property type="entry name" value="Flavin_amine_oxidase"/>
</dbReference>
<dbReference type="Gene3D" id="3.50.50.60">
    <property type="entry name" value="FAD/NAD(P)-binding domain"/>
    <property type="match status" value="1"/>
</dbReference>
<gene>
    <name evidence="10" type="ORF">ACFQ1E_02625</name>
</gene>
<comment type="cofactor">
    <cofactor evidence="1">
        <name>FAD</name>
        <dbReference type="ChEBI" id="CHEBI:57692"/>
    </cofactor>
</comment>
<evidence type="ECO:0000256" key="7">
    <source>
        <dbReference type="ARBA" id="ARBA00023070"/>
    </source>
</evidence>
<dbReference type="InterPro" id="IPR036188">
    <property type="entry name" value="FAD/NAD-bd_sf"/>
</dbReference>
<reference evidence="11" key="1">
    <citation type="journal article" date="2019" name="Int. J. Syst. Evol. Microbiol.">
        <title>The Global Catalogue of Microorganisms (GCM) 10K type strain sequencing project: providing services to taxonomists for standard genome sequencing and annotation.</title>
        <authorList>
            <consortium name="The Broad Institute Genomics Platform"/>
            <consortium name="The Broad Institute Genome Sequencing Center for Infectious Disease"/>
            <person name="Wu L."/>
            <person name="Ma J."/>
        </authorList>
    </citation>
    <scope>NUCLEOTIDE SEQUENCE [LARGE SCALE GENOMIC DNA]</scope>
    <source>
        <strain evidence="11">CCUG 62982</strain>
    </source>
</reference>
<accession>A0ABW3H2Z2</accession>
<proteinExistence type="inferred from homology"/>
<dbReference type="InterPro" id="IPR002937">
    <property type="entry name" value="Amino_oxidase"/>
</dbReference>
<comment type="pathway">
    <text evidence="2">Plant hormone metabolism; auxin biosynthesis.</text>
</comment>
<comment type="caution">
    <text evidence="10">The sequence shown here is derived from an EMBL/GenBank/DDBJ whole genome shotgun (WGS) entry which is preliminary data.</text>
</comment>
<evidence type="ECO:0000256" key="8">
    <source>
        <dbReference type="ARBA" id="ARBA00047321"/>
    </source>
</evidence>
<organism evidence="10 11">
    <name type="scientific">Sphingomonas canadensis</name>
    <dbReference type="NCBI Taxonomy" id="1219257"/>
    <lineage>
        <taxon>Bacteria</taxon>
        <taxon>Pseudomonadati</taxon>
        <taxon>Pseudomonadota</taxon>
        <taxon>Alphaproteobacteria</taxon>
        <taxon>Sphingomonadales</taxon>
        <taxon>Sphingomonadaceae</taxon>
        <taxon>Sphingomonas</taxon>
    </lineage>
</organism>
<name>A0ABW3H2Z2_9SPHN</name>
<keyword evidence="6" id="KW-0560">Oxidoreductase</keyword>
<evidence type="ECO:0000256" key="4">
    <source>
        <dbReference type="ARBA" id="ARBA00012535"/>
    </source>
</evidence>